<dbReference type="PANTHER" id="PTHR11475:SF4">
    <property type="entry name" value="CHORION PEROXIDASE"/>
    <property type="match status" value="1"/>
</dbReference>
<keyword evidence="3" id="KW-0325">Glycoprotein</keyword>
<dbReference type="GO" id="GO:0005576">
    <property type="term" value="C:extracellular region"/>
    <property type="evidence" value="ECO:0007669"/>
    <property type="project" value="UniProtKB-SubCell"/>
</dbReference>
<dbReference type="InterPro" id="IPR010255">
    <property type="entry name" value="Haem_peroxidase_sf"/>
</dbReference>
<evidence type="ECO:0000313" key="4">
    <source>
        <dbReference type="EMBL" id="KNC86560.1"/>
    </source>
</evidence>
<evidence type="ECO:0000256" key="3">
    <source>
        <dbReference type="ARBA" id="ARBA00023180"/>
    </source>
</evidence>
<keyword evidence="2" id="KW-0964">Secreted</keyword>
<dbReference type="eggNOG" id="KOG2408">
    <property type="taxonomic scope" value="Eukaryota"/>
</dbReference>
<gene>
    <name evidence="4" type="ORF">SARC_01283</name>
</gene>
<dbReference type="RefSeq" id="XP_014160462.1">
    <property type="nucleotide sequence ID" value="XM_014304987.1"/>
</dbReference>
<dbReference type="GO" id="GO:0020037">
    <property type="term" value="F:heme binding"/>
    <property type="evidence" value="ECO:0007669"/>
    <property type="project" value="InterPro"/>
</dbReference>
<dbReference type="PANTHER" id="PTHR11475">
    <property type="entry name" value="OXIDASE/PEROXIDASE"/>
    <property type="match status" value="1"/>
</dbReference>
<dbReference type="InterPro" id="IPR037120">
    <property type="entry name" value="Haem_peroxidase_sf_animal"/>
</dbReference>
<dbReference type="OrthoDB" id="823504at2759"/>
<dbReference type="Gene3D" id="1.10.640.10">
    <property type="entry name" value="Haem peroxidase domain superfamily, animal type"/>
    <property type="match status" value="1"/>
</dbReference>
<dbReference type="Proteomes" id="UP000054560">
    <property type="component" value="Unassembled WGS sequence"/>
</dbReference>
<evidence type="ECO:0000313" key="5">
    <source>
        <dbReference type="Proteomes" id="UP000054560"/>
    </source>
</evidence>
<dbReference type="EMBL" id="KQ241646">
    <property type="protein sequence ID" value="KNC86560.1"/>
    <property type="molecule type" value="Genomic_DNA"/>
</dbReference>
<dbReference type="GeneID" id="25901787"/>
<dbReference type="GO" id="GO:0006979">
    <property type="term" value="P:response to oxidative stress"/>
    <property type="evidence" value="ECO:0007669"/>
    <property type="project" value="InterPro"/>
</dbReference>
<dbReference type="GO" id="GO:0004601">
    <property type="term" value="F:peroxidase activity"/>
    <property type="evidence" value="ECO:0007669"/>
    <property type="project" value="InterPro"/>
</dbReference>
<dbReference type="AlphaFoldDB" id="A0A0L0GC52"/>
<comment type="subcellular location">
    <subcellularLocation>
        <location evidence="1">Secreted</location>
    </subcellularLocation>
</comment>
<keyword evidence="5" id="KW-1185">Reference proteome</keyword>
<evidence type="ECO:0008006" key="6">
    <source>
        <dbReference type="Google" id="ProtNLM"/>
    </source>
</evidence>
<name>A0A0L0GC52_9EUKA</name>
<dbReference type="SUPFAM" id="SSF48113">
    <property type="entry name" value="Heme-dependent peroxidases"/>
    <property type="match status" value="1"/>
</dbReference>
<sequence>MASNLANSLSKPPARRVSNYIFYQGGNEQAFDEYGLTHMVMQWGQYVDHDLTDTRESGLRADIKCDANDHDFPGQIMEFTRAAGVGNDDGSNVNAKTHFLDGSNIYGSDSSTLLELRDVTTSTGLNRFLLKMTKEYDNQALTRRQLLPIRINTYNEE</sequence>
<proteinExistence type="predicted"/>
<dbReference type="Pfam" id="PF03098">
    <property type="entry name" value="An_peroxidase"/>
    <property type="match status" value="1"/>
</dbReference>
<accession>A0A0L0GC52</accession>
<reference evidence="4 5" key="1">
    <citation type="submission" date="2011-02" db="EMBL/GenBank/DDBJ databases">
        <title>The Genome Sequence of Sphaeroforma arctica JP610.</title>
        <authorList>
            <consortium name="The Broad Institute Genome Sequencing Platform"/>
            <person name="Russ C."/>
            <person name="Cuomo C."/>
            <person name="Young S.K."/>
            <person name="Zeng Q."/>
            <person name="Gargeya S."/>
            <person name="Alvarado L."/>
            <person name="Berlin A."/>
            <person name="Chapman S.B."/>
            <person name="Chen Z."/>
            <person name="Freedman E."/>
            <person name="Gellesch M."/>
            <person name="Goldberg J."/>
            <person name="Griggs A."/>
            <person name="Gujja S."/>
            <person name="Heilman E."/>
            <person name="Heiman D."/>
            <person name="Howarth C."/>
            <person name="Mehta T."/>
            <person name="Neiman D."/>
            <person name="Pearson M."/>
            <person name="Roberts A."/>
            <person name="Saif S."/>
            <person name="Shea T."/>
            <person name="Shenoy N."/>
            <person name="Sisk P."/>
            <person name="Stolte C."/>
            <person name="Sykes S."/>
            <person name="White J."/>
            <person name="Yandava C."/>
            <person name="Burger G."/>
            <person name="Gray M.W."/>
            <person name="Holland P.W.H."/>
            <person name="King N."/>
            <person name="Lang F.B.F."/>
            <person name="Roger A.J."/>
            <person name="Ruiz-Trillo I."/>
            <person name="Haas B."/>
            <person name="Nusbaum C."/>
            <person name="Birren B."/>
        </authorList>
    </citation>
    <scope>NUCLEOTIDE SEQUENCE [LARGE SCALE GENOMIC DNA]</scope>
    <source>
        <strain evidence="4 5">JP610</strain>
    </source>
</reference>
<evidence type="ECO:0000256" key="1">
    <source>
        <dbReference type="ARBA" id="ARBA00004613"/>
    </source>
</evidence>
<protein>
    <recommendedName>
        <fullName evidence="6">Peroxidase</fullName>
    </recommendedName>
</protein>
<evidence type="ECO:0000256" key="2">
    <source>
        <dbReference type="ARBA" id="ARBA00022525"/>
    </source>
</evidence>
<organism evidence="4 5">
    <name type="scientific">Sphaeroforma arctica JP610</name>
    <dbReference type="NCBI Taxonomy" id="667725"/>
    <lineage>
        <taxon>Eukaryota</taxon>
        <taxon>Ichthyosporea</taxon>
        <taxon>Ichthyophonida</taxon>
        <taxon>Sphaeroforma</taxon>
    </lineage>
</organism>
<dbReference type="STRING" id="667725.A0A0L0GC52"/>
<dbReference type="PROSITE" id="PS50292">
    <property type="entry name" value="PEROXIDASE_3"/>
    <property type="match status" value="1"/>
</dbReference>
<dbReference type="InterPro" id="IPR019791">
    <property type="entry name" value="Haem_peroxidase_animal"/>
</dbReference>